<dbReference type="Gramene" id="OE9A017978T1">
    <property type="protein sequence ID" value="OE9A017978C1"/>
    <property type="gene ID" value="OE9A017978"/>
</dbReference>
<reference evidence="1 2" key="1">
    <citation type="submission" date="2019-12" db="EMBL/GenBank/DDBJ databases">
        <authorList>
            <person name="Alioto T."/>
            <person name="Alioto T."/>
            <person name="Gomez Garrido J."/>
        </authorList>
    </citation>
    <scope>NUCLEOTIDE SEQUENCE [LARGE SCALE GENOMIC DNA]</scope>
</reference>
<evidence type="ECO:0000313" key="1">
    <source>
        <dbReference type="EMBL" id="CAA3005725.1"/>
    </source>
</evidence>
<dbReference type="AlphaFoldDB" id="A0A8S0TLT3"/>
<dbReference type="EMBL" id="CACTIH010007250">
    <property type="protein sequence ID" value="CAA3005725.1"/>
    <property type="molecule type" value="Genomic_DNA"/>
</dbReference>
<protein>
    <submittedName>
        <fullName evidence="1">Ankyrin repeat-containing At5g02620-like</fullName>
    </submittedName>
</protein>
<organism evidence="1 2">
    <name type="scientific">Olea europaea subsp. europaea</name>
    <dbReference type="NCBI Taxonomy" id="158383"/>
    <lineage>
        <taxon>Eukaryota</taxon>
        <taxon>Viridiplantae</taxon>
        <taxon>Streptophyta</taxon>
        <taxon>Embryophyta</taxon>
        <taxon>Tracheophyta</taxon>
        <taxon>Spermatophyta</taxon>
        <taxon>Magnoliopsida</taxon>
        <taxon>eudicotyledons</taxon>
        <taxon>Gunneridae</taxon>
        <taxon>Pentapetalae</taxon>
        <taxon>asterids</taxon>
        <taxon>lamiids</taxon>
        <taxon>Lamiales</taxon>
        <taxon>Oleaceae</taxon>
        <taxon>Oleeae</taxon>
        <taxon>Olea</taxon>
    </lineage>
</organism>
<name>A0A8S0TLT3_OLEEU</name>
<dbReference type="PANTHER" id="PTHR47303:SF1">
    <property type="entry name" value="NF-KAPPA-B INHIBITOR BETA"/>
    <property type="match status" value="1"/>
</dbReference>
<dbReference type="OrthoDB" id="1425261at2759"/>
<keyword evidence="2" id="KW-1185">Reference proteome</keyword>
<proteinExistence type="predicted"/>
<dbReference type="PANTHER" id="PTHR47303">
    <property type="match status" value="1"/>
</dbReference>
<dbReference type="Proteomes" id="UP000594638">
    <property type="component" value="Unassembled WGS sequence"/>
</dbReference>
<dbReference type="InterPro" id="IPR036770">
    <property type="entry name" value="Ankyrin_rpt-contain_sf"/>
</dbReference>
<dbReference type="SMART" id="SM00248">
    <property type="entry name" value="ANK"/>
    <property type="match status" value="3"/>
</dbReference>
<evidence type="ECO:0000313" key="2">
    <source>
        <dbReference type="Proteomes" id="UP000594638"/>
    </source>
</evidence>
<gene>
    <name evidence="1" type="ORF">OLEA9_A017978</name>
</gene>
<comment type="caution">
    <text evidence="1">The sequence shown here is derived from an EMBL/GenBank/DDBJ whole genome shotgun (WGS) entry which is preliminary data.</text>
</comment>
<accession>A0A8S0TLT3</accession>
<dbReference type="SUPFAM" id="SSF48403">
    <property type="entry name" value="Ankyrin repeat"/>
    <property type="match status" value="1"/>
</dbReference>
<dbReference type="Pfam" id="PF12796">
    <property type="entry name" value="Ank_2"/>
    <property type="match status" value="1"/>
</dbReference>
<sequence>MDNQIEIEVGRPNTIANQHLIDRQRTVNTLHKAALKGDWKTAKTLSSDKNIPWNIAITKDGNTALHIAVSAKKTAFVRNLVECLEGSELELKNEYGYTAFCTAAVSGVVKIAKVMYEKNNNLTSIRSKNAYNRDRSKSGYTPLKIAIWFRKTEMAEYLYPITRLEDLEDEEYVDILEEAIRADMYDIALKMLKESTRIAPPRRINTELALQALAQKNLPYNHKFQGWIWERLVSIIASIPSIPYFKRICSSLQWRRQANELAMGLWERIPMTSLDSGFLIQKTQILHDAAKIGNVEF</sequence>
<dbReference type="Gene3D" id="1.25.40.20">
    <property type="entry name" value="Ankyrin repeat-containing domain"/>
    <property type="match status" value="1"/>
</dbReference>
<dbReference type="InterPro" id="IPR002110">
    <property type="entry name" value="Ankyrin_rpt"/>
</dbReference>